<keyword evidence="2" id="KW-0812">Transmembrane</keyword>
<dbReference type="OrthoDB" id="9806718at2"/>
<sequence>MPRERISGHSKIWSRCICDAQDAPCAGSRATRALPRKLVFERGDEFAHVLGWLGGVHDAVRDRNPPISRDGFEHGVDILPHRKRNQRKAFAGALVEHLGTILRKVHDGNGRVVGAHLVAQPIDLRVPAALDEHERIALEVIQRDEILMREVALERHGAMQGLTRKLHARAAVFAQEGVVVHAHYDVYLAAEIAQHVARRLRVLKRNHLHAHTGAFLAHARPKPSQIRASVVVPIDKLSIVVTVAFSYFVFKEKLTRKSGAGLVLIVAGTLLMTLPAA</sequence>
<feature type="transmembrane region" description="Helical" evidence="2">
    <location>
        <begin position="259"/>
        <end position="276"/>
    </location>
</feature>
<keyword evidence="2" id="KW-1133">Transmembrane helix</keyword>
<evidence type="ECO:0000256" key="1">
    <source>
        <dbReference type="ARBA" id="ARBA00007362"/>
    </source>
</evidence>
<gene>
    <name evidence="4" type="ORF">DMP06_09880</name>
</gene>
<dbReference type="AlphaFoldDB" id="A0A3N0ASX2"/>
<comment type="caution">
    <text evidence="4">The sequence shown here is derived from an EMBL/GenBank/DDBJ whole genome shotgun (WGS) entry which is preliminary data.</text>
</comment>
<evidence type="ECO:0000256" key="2">
    <source>
        <dbReference type="SAM" id="Phobius"/>
    </source>
</evidence>
<organism evidence="4 5">
    <name type="scientific">Slackia equolifaciens</name>
    <dbReference type="NCBI Taxonomy" id="498718"/>
    <lineage>
        <taxon>Bacteria</taxon>
        <taxon>Bacillati</taxon>
        <taxon>Actinomycetota</taxon>
        <taxon>Coriobacteriia</taxon>
        <taxon>Eggerthellales</taxon>
        <taxon>Eggerthellaceae</taxon>
        <taxon>Slackia</taxon>
    </lineage>
</organism>
<name>A0A3N0ASX2_9ACTN</name>
<dbReference type="InterPro" id="IPR000620">
    <property type="entry name" value="EamA_dom"/>
</dbReference>
<reference evidence="5" key="1">
    <citation type="submission" date="2018-05" db="EMBL/GenBank/DDBJ databases">
        <title>Genome Sequencing of selected type strains of the family Eggerthellaceae.</title>
        <authorList>
            <person name="Danylec N."/>
            <person name="Stoll D.A."/>
            <person name="Doetsch A."/>
            <person name="Huch M."/>
        </authorList>
    </citation>
    <scope>NUCLEOTIDE SEQUENCE [LARGE SCALE GENOMIC DNA]</scope>
    <source>
        <strain evidence="5">DSM 24851</strain>
    </source>
</reference>
<proteinExistence type="inferred from homology"/>
<keyword evidence="2" id="KW-0472">Membrane</keyword>
<feature type="transmembrane region" description="Helical" evidence="2">
    <location>
        <begin position="230"/>
        <end position="250"/>
    </location>
</feature>
<feature type="domain" description="EamA" evidence="3">
    <location>
        <begin position="226"/>
        <end position="273"/>
    </location>
</feature>
<protein>
    <recommendedName>
        <fullName evidence="3">EamA domain-containing protein</fullName>
    </recommendedName>
</protein>
<dbReference type="GO" id="GO:0016020">
    <property type="term" value="C:membrane"/>
    <property type="evidence" value="ECO:0007669"/>
    <property type="project" value="InterPro"/>
</dbReference>
<evidence type="ECO:0000259" key="3">
    <source>
        <dbReference type="Pfam" id="PF00892"/>
    </source>
</evidence>
<dbReference type="Pfam" id="PF00892">
    <property type="entry name" value="EamA"/>
    <property type="match status" value="1"/>
</dbReference>
<keyword evidence="5" id="KW-1185">Reference proteome</keyword>
<comment type="similarity">
    <text evidence="1">Belongs to the EamA transporter family.</text>
</comment>
<dbReference type="EMBL" id="QIBX01000021">
    <property type="protein sequence ID" value="RNL37991.1"/>
    <property type="molecule type" value="Genomic_DNA"/>
</dbReference>
<dbReference type="Proteomes" id="UP000269591">
    <property type="component" value="Unassembled WGS sequence"/>
</dbReference>
<evidence type="ECO:0000313" key="4">
    <source>
        <dbReference type="EMBL" id="RNL37991.1"/>
    </source>
</evidence>
<dbReference type="Gene3D" id="1.10.3730.20">
    <property type="match status" value="1"/>
</dbReference>
<dbReference type="SUPFAM" id="SSF103481">
    <property type="entry name" value="Multidrug resistance efflux transporter EmrE"/>
    <property type="match status" value="1"/>
</dbReference>
<accession>A0A3N0ASX2</accession>
<dbReference type="InterPro" id="IPR037185">
    <property type="entry name" value="EmrE-like"/>
</dbReference>
<evidence type="ECO:0000313" key="5">
    <source>
        <dbReference type="Proteomes" id="UP000269591"/>
    </source>
</evidence>